<evidence type="ECO:0000313" key="1">
    <source>
        <dbReference type="EMBL" id="KAK8766851.1"/>
    </source>
</evidence>
<reference evidence="1 2" key="1">
    <citation type="journal article" date="2023" name="Arcadia Sci">
        <title>De novo assembly of a long-read Amblyomma americanum tick genome.</title>
        <authorList>
            <person name="Chou S."/>
            <person name="Poskanzer K.E."/>
            <person name="Rollins M."/>
            <person name="Thuy-Boun P.S."/>
        </authorList>
    </citation>
    <scope>NUCLEOTIDE SEQUENCE [LARGE SCALE GENOMIC DNA]</scope>
    <source>
        <strain evidence="1">F_SG_1</strain>
        <tissue evidence="1">Salivary glands</tissue>
    </source>
</reference>
<sequence>MTSTRAARRWRRIALLACIFATAAMYCVSVCDLPSHDQLVKGVFRGNSVVGISGCSFPLHPAASAQPSPLNAKEVSRLSKVNDKRRILSPWCKQKRNDDAAILFRDFNVPFLNERALRERYGAAPKDLQCWYRELLLPKNASESRAQGAQQPDFVLGDDRKLVFGEPLHSDFVRVSCWFLGFRTPLFVDYFAVPRRKKEKTPTAEVNEDHMLDAEEEAHSVLVVTLGPTSSSVFSLRLPQTRSYLHSTLGAQQLVGYNRIGKGSLANQIPLISGFSAEGVERMLKDRGSLDDISHLWSHYKRRNFTTLFLEQTGVGRSSTLFTQERRLGFATTPADYYVRPFAAALNRASNLSTFCDRSDHNIRALLDYVRDVFRLNADRKLFAYISLEGVSHSSDRKAAALDKALQEFLAALHADGVFNKTFLFFAGDDGWSRESLMQRPLMSEIERYEANAPVCFVALPEWFARSYPEVIAAFESNRHRLVTPYDLHVTLLSLANPRPTEAVKTHKPGSNLFHEQPASRTCDEAFVPLQFCSCLEDEISTNTAWKEVGALARFSVDYINRMLPDDLQDVCVSWELRDVEEAKTLAGSTPSKMLFRIVFTTTPESRFEVHGRVFNTDTEPKRQSVDTVRKLDGPIGDCLSNTTDTMRGQFCACRQSGSSLGMP</sequence>
<name>A0AAQ4DWL1_AMBAM</name>
<dbReference type="Gene3D" id="3.40.720.10">
    <property type="entry name" value="Alkaline Phosphatase, subunit A"/>
    <property type="match status" value="1"/>
</dbReference>
<dbReference type="InterPro" id="IPR017850">
    <property type="entry name" value="Alkaline_phosphatase_core_sf"/>
</dbReference>
<evidence type="ECO:0000313" key="2">
    <source>
        <dbReference type="Proteomes" id="UP001321473"/>
    </source>
</evidence>
<comment type="caution">
    <text evidence="1">The sequence shown here is derived from an EMBL/GenBank/DDBJ whole genome shotgun (WGS) entry which is preliminary data.</text>
</comment>
<dbReference type="GO" id="GO:0005615">
    <property type="term" value="C:extracellular space"/>
    <property type="evidence" value="ECO:0007669"/>
    <property type="project" value="TreeGrafter"/>
</dbReference>
<dbReference type="Proteomes" id="UP001321473">
    <property type="component" value="Unassembled WGS sequence"/>
</dbReference>
<proteinExistence type="predicted"/>
<organism evidence="1 2">
    <name type="scientific">Amblyomma americanum</name>
    <name type="common">Lone star tick</name>
    <dbReference type="NCBI Taxonomy" id="6943"/>
    <lineage>
        <taxon>Eukaryota</taxon>
        <taxon>Metazoa</taxon>
        <taxon>Ecdysozoa</taxon>
        <taxon>Arthropoda</taxon>
        <taxon>Chelicerata</taxon>
        <taxon>Arachnida</taxon>
        <taxon>Acari</taxon>
        <taxon>Parasitiformes</taxon>
        <taxon>Ixodida</taxon>
        <taxon>Ixodoidea</taxon>
        <taxon>Ixodidae</taxon>
        <taxon>Amblyomminae</taxon>
        <taxon>Amblyomma</taxon>
    </lineage>
</organism>
<dbReference type="PANTHER" id="PTHR10974:SF1">
    <property type="entry name" value="FI08016P-RELATED"/>
    <property type="match status" value="1"/>
</dbReference>
<accession>A0AAQ4DWL1</accession>
<keyword evidence="2" id="KW-1185">Reference proteome</keyword>
<dbReference type="InterPro" id="IPR004245">
    <property type="entry name" value="DUF229"/>
</dbReference>
<gene>
    <name evidence="1" type="ORF">V5799_006368</name>
</gene>
<dbReference type="Pfam" id="PF02995">
    <property type="entry name" value="DUF229"/>
    <property type="match status" value="1"/>
</dbReference>
<dbReference type="EMBL" id="JARKHS020025936">
    <property type="protein sequence ID" value="KAK8766851.1"/>
    <property type="molecule type" value="Genomic_DNA"/>
</dbReference>
<dbReference type="SUPFAM" id="SSF53649">
    <property type="entry name" value="Alkaline phosphatase-like"/>
    <property type="match status" value="1"/>
</dbReference>
<dbReference type="PANTHER" id="PTHR10974">
    <property type="entry name" value="FI08016P-RELATED"/>
    <property type="match status" value="1"/>
</dbReference>
<dbReference type="AlphaFoldDB" id="A0AAQ4DWL1"/>
<protein>
    <submittedName>
        <fullName evidence="1">Uncharacterized protein</fullName>
    </submittedName>
</protein>